<keyword evidence="3" id="KW-1185">Reference proteome</keyword>
<evidence type="ECO:0000313" key="2">
    <source>
        <dbReference type="EMBL" id="EES51944.1"/>
    </source>
</evidence>
<keyword evidence="1" id="KW-0812">Transmembrane</keyword>
<gene>
    <name evidence="2" type="ORF">UBAL3_95390006</name>
</gene>
<proteinExistence type="predicted"/>
<accession>C6HZK9</accession>
<dbReference type="AlphaFoldDB" id="C6HZK9"/>
<organism evidence="2 3">
    <name type="scientific">Leptospirillum ferrodiazotrophum</name>
    <dbReference type="NCBI Taxonomy" id="412449"/>
    <lineage>
        <taxon>Bacteria</taxon>
        <taxon>Pseudomonadati</taxon>
        <taxon>Nitrospirota</taxon>
        <taxon>Nitrospiria</taxon>
        <taxon>Nitrospirales</taxon>
        <taxon>Nitrospiraceae</taxon>
        <taxon>Leptospirillum</taxon>
    </lineage>
</organism>
<keyword evidence="1" id="KW-0472">Membrane</keyword>
<evidence type="ECO:0000256" key="1">
    <source>
        <dbReference type="SAM" id="Phobius"/>
    </source>
</evidence>
<name>C6HZK9_9BACT</name>
<feature type="transmembrane region" description="Helical" evidence="1">
    <location>
        <begin position="21"/>
        <end position="39"/>
    </location>
</feature>
<dbReference type="Proteomes" id="UP000009374">
    <property type="component" value="Unassembled WGS sequence"/>
</dbReference>
<evidence type="ECO:0000313" key="3">
    <source>
        <dbReference type="Proteomes" id="UP000009374"/>
    </source>
</evidence>
<dbReference type="EMBL" id="GG693883">
    <property type="protein sequence ID" value="EES51944.1"/>
    <property type="molecule type" value="Genomic_DNA"/>
</dbReference>
<sequence>MAKKILKYIWQEIKETFTPKWRWLLIYIPAAIIGMGLFVQNRILFPPPPPPTFTYTPPKVDIIQKWMDDQKKKFDNLKQEHRG</sequence>
<keyword evidence="1" id="KW-1133">Transmembrane helix</keyword>
<reference evidence="2 3" key="1">
    <citation type="journal article" date="2009" name="Appl. Environ. Microbiol.">
        <title>Community genomic and proteomic analyses of chemoautotrophic iron-oxidizing "Leptospirillum rubarum" (Group II) and "Leptospirillum ferrodiazotrophum" (Group III) bacteria in acid mine drainage biofilms.</title>
        <authorList>
            <person name="Goltsman D.S."/>
            <person name="Denef V.J."/>
            <person name="Singer S.W."/>
            <person name="VerBerkmoes N.C."/>
            <person name="Lefsrud M."/>
            <person name="Mueller R.S."/>
            <person name="Dick G.J."/>
            <person name="Sun C.L."/>
            <person name="Wheeler K.E."/>
            <person name="Zemla A."/>
            <person name="Baker B.J."/>
            <person name="Hauser L."/>
            <person name="Land M."/>
            <person name="Shah M.B."/>
            <person name="Thelen M.P."/>
            <person name="Hettich R.L."/>
            <person name="Banfield J.F."/>
        </authorList>
    </citation>
    <scope>NUCLEOTIDE SEQUENCE [LARGE SCALE GENOMIC DNA]</scope>
</reference>
<protein>
    <submittedName>
        <fullName evidence="2">Uncharacterized protein</fullName>
    </submittedName>
</protein>